<accession>A0A2M6YU07</accession>
<proteinExistence type="predicted"/>
<evidence type="ECO:0000313" key="3">
    <source>
        <dbReference type="Proteomes" id="UP000230184"/>
    </source>
</evidence>
<comment type="caution">
    <text evidence="2">The sequence shown here is derived from an EMBL/GenBank/DDBJ whole genome shotgun (WGS) entry which is preliminary data.</text>
</comment>
<keyword evidence="1" id="KW-0472">Membrane</keyword>
<sequence>MTKFIEDKNMKTQLMIELSDKTKKQIVDQLADFRKLYPQFQWERIENYNILIHSFGEFANKKSTIEKIETALYDKNLFYLYSFEVALTIGNNIILFMDFKREKEIERISESINEVEKFVPRLILAKYKIPSKQQYFVIKKRLSNIEVDISFKVNKLSLFEGEKRVRVFKLL</sequence>
<keyword evidence="1" id="KW-1133">Transmembrane helix</keyword>
<dbReference type="Proteomes" id="UP000230184">
    <property type="component" value="Unassembled WGS sequence"/>
</dbReference>
<protein>
    <submittedName>
        <fullName evidence="2">Uncharacterized protein</fullName>
    </submittedName>
</protein>
<feature type="transmembrane region" description="Helical" evidence="1">
    <location>
        <begin position="78"/>
        <end position="97"/>
    </location>
</feature>
<reference evidence="3" key="1">
    <citation type="submission" date="2017-09" db="EMBL/GenBank/DDBJ databases">
        <title>Depth-based differentiation of microbial function through sediment-hosted aquifers and enrichment of novel symbionts in the deep terrestrial subsurface.</title>
        <authorList>
            <person name="Probst A.J."/>
            <person name="Ladd B."/>
            <person name="Jarett J.K."/>
            <person name="Geller-Mcgrath D.E."/>
            <person name="Sieber C.M.K."/>
            <person name="Emerson J.B."/>
            <person name="Anantharaman K."/>
            <person name="Thomas B.C."/>
            <person name="Malmstrom R."/>
            <person name="Stieglmeier M."/>
            <person name="Klingl A."/>
            <person name="Woyke T."/>
            <person name="Ryan C.M."/>
            <person name="Banfield J.F."/>
        </authorList>
    </citation>
    <scope>NUCLEOTIDE SEQUENCE [LARGE SCALE GENOMIC DNA]</scope>
</reference>
<dbReference type="AlphaFoldDB" id="A0A2M6YU07"/>
<evidence type="ECO:0000256" key="1">
    <source>
        <dbReference type="SAM" id="Phobius"/>
    </source>
</evidence>
<name>A0A2M6YU07_9BACT</name>
<keyword evidence="1" id="KW-0812">Transmembrane</keyword>
<dbReference type="EMBL" id="PEWY01000090">
    <property type="protein sequence ID" value="PIU36987.1"/>
    <property type="molecule type" value="Genomic_DNA"/>
</dbReference>
<organism evidence="2 3">
    <name type="scientific">Candidatus Roizmanbacteria bacterium CG07_land_8_20_14_0_80_34_15</name>
    <dbReference type="NCBI Taxonomy" id="1974849"/>
    <lineage>
        <taxon>Bacteria</taxon>
        <taxon>Candidatus Roizmaniibacteriota</taxon>
    </lineage>
</organism>
<gene>
    <name evidence="2" type="ORF">COT02_03230</name>
</gene>
<evidence type="ECO:0000313" key="2">
    <source>
        <dbReference type="EMBL" id="PIU36987.1"/>
    </source>
</evidence>